<feature type="coiled-coil region" evidence="2">
    <location>
        <begin position="92"/>
        <end position="126"/>
    </location>
</feature>
<dbReference type="SUPFAM" id="SSF90257">
    <property type="entry name" value="Myosin rod fragments"/>
    <property type="match status" value="1"/>
</dbReference>
<proteinExistence type="inferred from homology"/>
<sequence length="314" mass="33834">MKKRIYLVPALALALLCVRPMHAVNRDMVQLQTQIQQLQDSVARLQQSNDERMGVLKDLVQQTADSVNRMASTVDALQKHVSAQQDAEGAKVDTVSGQVQSLNDSVDELKARLGRIEKALADIQSTQQSVNAKLDSAAPAAGTPAPASPSDFSAPPPSGKKGATRVDPVAAAPVEQQPAQPAAPPLRDLYQTAYGDFVGAKYTLASAEFGDVVKFYPDDPLAGNAYFYLGEIDYKAGKFNSAAKNYDHVLEQYPGNAKIPVSHLRKGQSLIALKQNEAGIRELRSLIQRFPNSPEATQARSKLSAMGVPSTARR</sequence>
<evidence type="ECO:0000256" key="2">
    <source>
        <dbReference type="SAM" id="Coils"/>
    </source>
</evidence>
<feature type="signal peptide" evidence="4">
    <location>
        <begin position="1"/>
        <end position="23"/>
    </location>
</feature>
<dbReference type="RefSeq" id="WP_013568539.1">
    <property type="nucleotide sequence ID" value="NC_014963.1"/>
</dbReference>
<keyword evidence="4" id="KW-0732">Signal</keyword>
<dbReference type="GO" id="GO:0051301">
    <property type="term" value="P:cell division"/>
    <property type="evidence" value="ECO:0007669"/>
    <property type="project" value="InterPro"/>
</dbReference>
<feature type="region of interest" description="Disordered" evidence="3">
    <location>
        <begin position="131"/>
        <end position="165"/>
    </location>
</feature>
<keyword evidence="1" id="KW-0802">TPR repeat</keyword>
<evidence type="ECO:0000256" key="1">
    <source>
        <dbReference type="PROSITE-ProRule" id="PRU00339"/>
    </source>
</evidence>
<dbReference type="Proteomes" id="UP000006844">
    <property type="component" value="Chromosome"/>
</dbReference>
<dbReference type="eggNOG" id="COG1729">
    <property type="taxonomic scope" value="Bacteria"/>
</dbReference>
<dbReference type="KEGG" id="tsa:AciPR4_2002"/>
<dbReference type="Gene3D" id="1.10.287.1490">
    <property type="match status" value="1"/>
</dbReference>
<dbReference type="SUPFAM" id="SSF48452">
    <property type="entry name" value="TPR-like"/>
    <property type="match status" value="1"/>
</dbReference>
<feature type="coiled-coil region" evidence="2">
    <location>
        <begin position="21"/>
        <end position="48"/>
    </location>
</feature>
<evidence type="ECO:0000256" key="3">
    <source>
        <dbReference type="SAM" id="MobiDB-lite"/>
    </source>
</evidence>
<feature type="repeat" description="TPR" evidence="1">
    <location>
        <begin position="223"/>
        <end position="256"/>
    </location>
</feature>
<dbReference type="Gene3D" id="1.25.40.10">
    <property type="entry name" value="Tetratricopeptide repeat domain"/>
    <property type="match status" value="1"/>
</dbReference>
<evidence type="ECO:0000256" key="4">
    <source>
        <dbReference type="SAM" id="SignalP"/>
    </source>
</evidence>
<dbReference type="PROSITE" id="PS50005">
    <property type="entry name" value="TPR"/>
    <property type="match status" value="1"/>
</dbReference>
<dbReference type="Pfam" id="PF13174">
    <property type="entry name" value="TPR_6"/>
    <property type="match status" value="2"/>
</dbReference>
<name>E8V793_TERSS</name>
<dbReference type="EMBL" id="CP002467">
    <property type="protein sequence ID" value="ADV82806.1"/>
    <property type="molecule type" value="Genomic_DNA"/>
</dbReference>
<dbReference type="HOGENOM" id="CLU_044315_3_0_0"/>
<evidence type="ECO:0000313" key="6">
    <source>
        <dbReference type="Proteomes" id="UP000006844"/>
    </source>
</evidence>
<evidence type="ECO:0000313" key="5">
    <source>
        <dbReference type="EMBL" id="ADV82806.1"/>
    </source>
</evidence>
<keyword evidence="2" id="KW-0175">Coiled coil</keyword>
<dbReference type="InterPro" id="IPR019734">
    <property type="entry name" value="TPR_rpt"/>
</dbReference>
<accession>E8V793</accession>
<reference evidence="5 6" key="1">
    <citation type="journal article" date="2012" name="Stand. Genomic Sci.">
        <title>Complete genome sequence of Terriglobus saanensis type strain SP1PR4(T), an Acidobacteria from tundra soil.</title>
        <authorList>
            <person name="Rawat S.R."/>
            <person name="Mannisto M.K."/>
            <person name="Starovoytov V."/>
            <person name="Goodwin L."/>
            <person name="Nolan M."/>
            <person name="Hauser L."/>
            <person name="Land M."/>
            <person name="Davenport K.W."/>
            <person name="Woyke T."/>
            <person name="Haggblom M.M."/>
        </authorList>
    </citation>
    <scope>NUCLEOTIDE SEQUENCE</scope>
    <source>
        <strain evidence="6">ATCC BAA-1853 / DSM 23119 / SP1PR4</strain>
    </source>
</reference>
<protein>
    <submittedName>
        <fullName evidence="5">Transporter auxiliary protein, TonB-ExbB-ExbD/TolA-TolQ-TolR (TonB) family</fullName>
    </submittedName>
</protein>
<feature type="compositionally biased region" description="Low complexity" evidence="3">
    <location>
        <begin position="136"/>
        <end position="153"/>
    </location>
</feature>
<dbReference type="OrthoDB" id="9768142at2"/>
<gene>
    <name evidence="5" type="ordered locus">AciPR4_2002</name>
</gene>
<dbReference type="HAMAP" id="MF_02066">
    <property type="entry name" value="CpoB"/>
    <property type="match status" value="1"/>
</dbReference>
<dbReference type="InterPro" id="IPR034706">
    <property type="entry name" value="CpoB"/>
</dbReference>
<keyword evidence="6" id="KW-1185">Reference proteome</keyword>
<organism evidence="5 6">
    <name type="scientific">Terriglobus saanensis (strain ATCC BAA-1853 / DSM 23119 / SP1PR4)</name>
    <dbReference type="NCBI Taxonomy" id="401053"/>
    <lineage>
        <taxon>Bacteria</taxon>
        <taxon>Pseudomonadati</taxon>
        <taxon>Acidobacteriota</taxon>
        <taxon>Terriglobia</taxon>
        <taxon>Terriglobales</taxon>
        <taxon>Acidobacteriaceae</taxon>
        <taxon>Terriglobus</taxon>
    </lineage>
</organism>
<feature type="region of interest" description="Disordered" evidence="3">
    <location>
        <begin position="293"/>
        <end position="314"/>
    </location>
</feature>
<dbReference type="InterPro" id="IPR011990">
    <property type="entry name" value="TPR-like_helical_dom_sf"/>
</dbReference>
<dbReference type="AlphaFoldDB" id="E8V793"/>
<feature type="chain" id="PRO_5003232482" evidence="4">
    <location>
        <begin position="24"/>
        <end position="314"/>
    </location>
</feature>
<dbReference type="STRING" id="401053.AciPR4_2002"/>